<name>A0AAD7CP88_MYCRO</name>
<dbReference type="InterPro" id="IPR036537">
    <property type="entry name" value="Adaptor_Cbl_N_dom_sf"/>
</dbReference>
<dbReference type="EMBL" id="JARKIE010000304">
    <property type="protein sequence ID" value="KAJ7655951.1"/>
    <property type="molecule type" value="Genomic_DNA"/>
</dbReference>
<dbReference type="SUPFAM" id="SSF52540">
    <property type="entry name" value="P-loop containing nucleoside triphosphate hydrolases"/>
    <property type="match status" value="1"/>
</dbReference>
<evidence type="ECO:0000313" key="3">
    <source>
        <dbReference type="Proteomes" id="UP001221757"/>
    </source>
</evidence>
<gene>
    <name evidence="2" type="ORF">B0H17DRAFT_1146285</name>
</gene>
<evidence type="ECO:0000313" key="2">
    <source>
        <dbReference type="EMBL" id="KAJ7655951.1"/>
    </source>
</evidence>
<dbReference type="GO" id="GO:0007166">
    <property type="term" value="P:cell surface receptor signaling pathway"/>
    <property type="evidence" value="ECO:0007669"/>
    <property type="project" value="InterPro"/>
</dbReference>
<comment type="caution">
    <text evidence="2">The sequence shown here is derived from an EMBL/GenBank/DDBJ whole genome shotgun (WGS) entry which is preliminary data.</text>
</comment>
<dbReference type="SUPFAM" id="SSF48452">
    <property type="entry name" value="TPR-like"/>
    <property type="match status" value="1"/>
</dbReference>
<dbReference type="Pfam" id="PF00931">
    <property type="entry name" value="NB-ARC"/>
    <property type="match status" value="1"/>
</dbReference>
<dbReference type="Gene3D" id="1.25.40.10">
    <property type="entry name" value="Tetratricopeptide repeat domain"/>
    <property type="match status" value="1"/>
</dbReference>
<protein>
    <recommendedName>
        <fullName evidence="1">NB-ARC domain-containing protein</fullName>
    </recommendedName>
</protein>
<dbReference type="PRINTS" id="PR00364">
    <property type="entry name" value="DISEASERSIST"/>
</dbReference>
<dbReference type="CDD" id="cd21037">
    <property type="entry name" value="MLKL_NTD"/>
    <property type="match status" value="1"/>
</dbReference>
<dbReference type="GO" id="GO:0043531">
    <property type="term" value="F:ADP binding"/>
    <property type="evidence" value="ECO:0007669"/>
    <property type="project" value="InterPro"/>
</dbReference>
<feature type="domain" description="NB-ARC" evidence="1">
    <location>
        <begin position="220"/>
        <end position="316"/>
    </location>
</feature>
<evidence type="ECO:0000259" key="1">
    <source>
        <dbReference type="Pfam" id="PF00931"/>
    </source>
</evidence>
<sequence length="1078" mass="120176">MPRHSADIHDQILQYTLVAADALQDVAAATQTPFLKSVCSLSAAIIPLIQNTKFQKARCLRMTEAIHQVLCGLLALCTHSTTVSSPQMLEQIARYAETLQKLYTCLRAQTELGKIRRIFKQREITAQLDVCERELNAASNIFIERITIIVCFKTEYGVGVASALIEMHLDTESRHQELLELISSGSLTTASSIWGSSVNDSSGTLSLLPPSPKIFHGRDSELNDLIGTLLTESARVVVLGPGGMGKTTVAMAALHHQSIIEKYNLRHFISCESATTSAELISIIGSHLGLERSTRLKNAIVRHFEQSGLCLVVLDNLETPWEPLESRGEVEELLSLLTEVSTLALLITMRGAERPAKVKWTRPFLPPLEPLSPSASRQIFSSVADEPEIGEQSALDELVALSDNLPLAVSLMASVASYEGYTTTLSRWKIENTALVSDGGDKRSNLEISIMLSLRSPRISSDAKSFLSLLSILPDGITDQEIIGSKVPLPHIAHCRTSLVRTSLAYVDRDGRLKALSPIREFIRKVYPPSMSLSKPLRTHFQDLLMVWWSHQQLPSGDLVPRLVAHIGNFNELILQGLADDEAAWPDIARNIINLDSFSQTMLKGSNQLLQRLPGLIEVTGDSRLRWKYVSAHLTSNFPHLDITHAERWIADGLQYFQTVHSEIYEAVQFYTAAAYYYHNSRSNPSRAREFTELASRIGQNAVNPSIQALIIHLKFEIMHLTDGQKIIKLVHEARQSAAFGSAKMALLCSNYEAYAHMLLGYLPRALDLYARSNELVMALGMQASDQHLFSLDIQADIHWRKTEYSHAHTNQTIIGSMTSPSRSPWFHANALATLAYLDIAMSSDEVEIVRNLDNAKGIYKALDSPRIVLCSFITAHLFLHRGESDRARVTFEGCLIKSRDIYSDVKALCLAALGDPRHKMHNQEDTFRWASVFFSFGLKSKDRVATFHALRCLADIYDISNDEETALSLYHTALEGATEMDIHRLRAESMTGIGDIMMRRGDMTQAKEMWEVVHPLFLRSSQMKDAAAIDARVAKLSENLQNDLSGSVADHTLSKAQSLLDWTTLPKTHVPWQNWTD</sequence>
<proteinExistence type="predicted"/>
<accession>A0AAD7CP88</accession>
<keyword evidence="3" id="KW-1185">Reference proteome</keyword>
<dbReference type="PANTHER" id="PTHR47691">
    <property type="entry name" value="REGULATOR-RELATED"/>
    <property type="match status" value="1"/>
</dbReference>
<dbReference type="InterPro" id="IPR027417">
    <property type="entry name" value="P-loop_NTPase"/>
</dbReference>
<dbReference type="Gene3D" id="1.20.930.20">
    <property type="entry name" value="Adaptor protein Cbl, N-terminal domain"/>
    <property type="match status" value="1"/>
</dbReference>
<dbReference type="InterPro" id="IPR002182">
    <property type="entry name" value="NB-ARC"/>
</dbReference>
<dbReference type="AlphaFoldDB" id="A0AAD7CP88"/>
<dbReference type="Proteomes" id="UP001221757">
    <property type="component" value="Unassembled WGS sequence"/>
</dbReference>
<dbReference type="Gene3D" id="3.40.50.300">
    <property type="entry name" value="P-loop containing nucleotide triphosphate hydrolases"/>
    <property type="match status" value="1"/>
</dbReference>
<dbReference type="InterPro" id="IPR059179">
    <property type="entry name" value="MLKL-like_MCAfunc"/>
</dbReference>
<dbReference type="PANTHER" id="PTHR47691:SF3">
    <property type="entry name" value="HTH-TYPE TRANSCRIPTIONAL REGULATOR RV0890C-RELATED"/>
    <property type="match status" value="1"/>
</dbReference>
<reference evidence="2" key="1">
    <citation type="submission" date="2023-03" db="EMBL/GenBank/DDBJ databases">
        <title>Massive genome expansion in bonnet fungi (Mycena s.s.) driven by repeated elements and novel gene families across ecological guilds.</title>
        <authorList>
            <consortium name="Lawrence Berkeley National Laboratory"/>
            <person name="Harder C.B."/>
            <person name="Miyauchi S."/>
            <person name="Viragh M."/>
            <person name="Kuo A."/>
            <person name="Thoen E."/>
            <person name="Andreopoulos B."/>
            <person name="Lu D."/>
            <person name="Skrede I."/>
            <person name="Drula E."/>
            <person name="Henrissat B."/>
            <person name="Morin E."/>
            <person name="Kohler A."/>
            <person name="Barry K."/>
            <person name="LaButti K."/>
            <person name="Morin E."/>
            <person name="Salamov A."/>
            <person name="Lipzen A."/>
            <person name="Mereny Z."/>
            <person name="Hegedus B."/>
            <person name="Baldrian P."/>
            <person name="Stursova M."/>
            <person name="Weitz H."/>
            <person name="Taylor A."/>
            <person name="Grigoriev I.V."/>
            <person name="Nagy L.G."/>
            <person name="Martin F."/>
            <person name="Kauserud H."/>
        </authorList>
    </citation>
    <scope>NUCLEOTIDE SEQUENCE</scope>
    <source>
        <strain evidence="2">CBHHK067</strain>
    </source>
</reference>
<organism evidence="2 3">
    <name type="scientific">Mycena rosella</name>
    <name type="common">Pink bonnet</name>
    <name type="synonym">Agaricus rosellus</name>
    <dbReference type="NCBI Taxonomy" id="1033263"/>
    <lineage>
        <taxon>Eukaryota</taxon>
        <taxon>Fungi</taxon>
        <taxon>Dikarya</taxon>
        <taxon>Basidiomycota</taxon>
        <taxon>Agaricomycotina</taxon>
        <taxon>Agaricomycetes</taxon>
        <taxon>Agaricomycetidae</taxon>
        <taxon>Agaricales</taxon>
        <taxon>Marasmiineae</taxon>
        <taxon>Mycenaceae</taxon>
        <taxon>Mycena</taxon>
    </lineage>
</organism>
<dbReference type="InterPro" id="IPR011990">
    <property type="entry name" value="TPR-like_helical_dom_sf"/>
</dbReference>